<feature type="transmembrane region" description="Helical" evidence="5">
    <location>
        <begin position="40"/>
        <end position="60"/>
    </location>
</feature>
<gene>
    <name evidence="7" type="ORF">KR50_03780</name>
</gene>
<keyword evidence="5" id="KW-0472">Membrane</keyword>
<evidence type="ECO:0000259" key="6">
    <source>
        <dbReference type="PROSITE" id="PS50111"/>
    </source>
</evidence>
<dbReference type="SUPFAM" id="SSF58104">
    <property type="entry name" value="Methyl-accepting chemotaxis protein (MCP) signaling domain"/>
    <property type="match status" value="1"/>
</dbReference>
<dbReference type="SMART" id="SM00283">
    <property type="entry name" value="MA"/>
    <property type="match status" value="1"/>
</dbReference>
<dbReference type="PROSITE" id="PS50111">
    <property type="entry name" value="CHEMOTAXIS_TRANSDUC_2"/>
    <property type="match status" value="1"/>
</dbReference>
<feature type="domain" description="Methyl-accepting transducer" evidence="6">
    <location>
        <begin position="210"/>
        <end position="460"/>
    </location>
</feature>
<evidence type="ECO:0000256" key="3">
    <source>
        <dbReference type="PROSITE-ProRule" id="PRU00284"/>
    </source>
</evidence>
<accession>A0A0C2SGK2</accession>
<evidence type="ECO:0000256" key="1">
    <source>
        <dbReference type="ARBA" id="ARBA00023224"/>
    </source>
</evidence>
<name>A0A0C2SGK2_9BACL</name>
<dbReference type="InterPro" id="IPR004090">
    <property type="entry name" value="Chemotax_Me-accpt_rcpt"/>
</dbReference>
<feature type="transmembrane region" description="Helical" evidence="5">
    <location>
        <begin position="93"/>
        <end position="110"/>
    </location>
</feature>
<feature type="transmembrane region" description="Helical" evidence="5">
    <location>
        <begin position="67"/>
        <end position="87"/>
    </location>
</feature>
<dbReference type="Proteomes" id="UP000031972">
    <property type="component" value="Unassembled WGS sequence"/>
</dbReference>
<dbReference type="InterPro" id="IPR004089">
    <property type="entry name" value="MCPsignal_dom"/>
</dbReference>
<evidence type="ECO:0000256" key="4">
    <source>
        <dbReference type="SAM" id="Coils"/>
    </source>
</evidence>
<proteinExistence type="inferred from homology"/>
<dbReference type="GO" id="GO:0007165">
    <property type="term" value="P:signal transduction"/>
    <property type="evidence" value="ECO:0007669"/>
    <property type="project" value="UniProtKB-KW"/>
</dbReference>
<dbReference type="PANTHER" id="PTHR32089">
    <property type="entry name" value="METHYL-ACCEPTING CHEMOTAXIS PROTEIN MCPB"/>
    <property type="match status" value="1"/>
</dbReference>
<comment type="similarity">
    <text evidence="2">Belongs to the methyl-accepting chemotaxis (MCP) protein family.</text>
</comment>
<keyword evidence="5" id="KW-1133">Transmembrane helix</keyword>
<dbReference type="EMBL" id="JXRR01000001">
    <property type="protein sequence ID" value="KIL53049.1"/>
    <property type="molecule type" value="Genomic_DNA"/>
</dbReference>
<evidence type="ECO:0000313" key="7">
    <source>
        <dbReference type="EMBL" id="KIL53049.1"/>
    </source>
</evidence>
<evidence type="ECO:0000313" key="8">
    <source>
        <dbReference type="Proteomes" id="UP000031972"/>
    </source>
</evidence>
<keyword evidence="8" id="KW-1185">Reference proteome</keyword>
<dbReference type="OrthoDB" id="242546at2"/>
<comment type="caution">
    <text evidence="7">The sequence shown here is derived from an EMBL/GenBank/DDBJ whole genome shotgun (WGS) entry which is preliminary data.</text>
</comment>
<dbReference type="PANTHER" id="PTHR32089:SF112">
    <property type="entry name" value="LYSOZYME-LIKE PROTEIN-RELATED"/>
    <property type="match status" value="1"/>
</dbReference>
<keyword evidence="1 3" id="KW-0807">Transducer</keyword>
<organism evidence="7 8">
    <name type="scientific">Jeotgalibacillus campisalis</name>
    <dbReference type="NCBI Taxonomy" id="220754"/>
    <lineage>
        <taxon>Bacteria</taxon>
        <taxon>Bacillati</taxon>
        <taxon>Bacillota</taxon>
        <taxon>Bacilli</taxon>
        <taxon>Bacillales</taxon>
        <taxon>Caryophanaceae</taxon>
        <taxon>Jeotgalibacillus</taxon>
    </lineage>
</organism>
<keyword evidence="5" id="KW-0812">Transmembrane</keyword>
<dbReference type="Pfam" id="PF00015">
    <property type="entry name" value="MCPsignal"/>
    <property type="match status" value="1"/>
</dbReference>
<reference evidence="7 8" key="1">
    <citation type="submission" date="2015-01" db="EMBL/GenBank/DDBJ databases">
        <title>Jeotgalibacillus campisalis genome sequencing.</title>
        <authorList>
            <person name="Goh K.M."/>
            <person name="Chan K.-G."/>
            <person name="Yaakop A.S."/>
            <person name="Ee R."/>
            <person name="Gan H.M."/>
            <person name="Chan C.S."/>
        </authorList>
    </citation>
    <scope>NUCLEOTIDE SEQUENCE [LARGE SCALE GENOMIC DNA]</scope>
    <source>
        <strain evidence="7 8">SF-57</strain>
    </source>
</reference>
<dbReference type="AlphaFoldDB" id="A0A0C2SGK2"/>
<evidence type="ECO:0000256" key="2">
    <source>
        <dbReference type="ARBA" id="ARBA00029447"/>
    </source>
</evidence>
<evidence type="ECO:0000256" key="5">
    <source>
        <dbReference type="SAM" id="Phobius"/>
    </source>
</evidence>
<dbReference type="PRINTS" id="PR00260">
    <property type="entry name" value="CHEMTRNSDUCR"/>
</dbReference>
<keyword evidence="4" id="KW-0175">Coiled coil</keyword>
<feature type="transmembrane region" description="Helical" evidence="5">
    <location>
        <begin position="117"/>
        <end position="134"/>
    </location>
</feature>
<feature type="transmembrane region" description="Helical" evidence="5">
    <location>
        <begin position="140"/>
        <end position="164"/>
    </location>
</feature>
<feature type="coiled-coil region" evidence="4">
    <location>
        <begin position="446"/>
        <end position="476"/>
    </location>
</feature>
<dbReference type="GO" id="GO:0006935">
    <property type="term" value="P:chemotaxis"/>
    <property type="evidence" value="ECO:0007669"/>
    <property type="project" value="InterPro"/>
</dbReference>
<dbReference type="PATRIC" id="fig|220754.4.peg.386"/>
<dbReference type="GO" id="GO:0016020">
    <property type="term" value="C:membrane"/>
    <property type="evidence" value="ECO:0007669"/>
    <property type="project" value="InterPro"/>
</dbReference>
<dbReference type="RefSeq" id="WP_041054040.1">
    <property type="nucleotide sequence ID" value="NZ_JXRR01000001.1"/>
</dbReference>
<sequence length="491" mass="54382">MHKIQQMMEEDYKKKNLLMFSAFSISLVLALFKSIASKEISTIILFSAEIFTFVLVYVIFQKVLKKYIVFPYISVVLVNLFTMTGIFVAGGGWAVILVTIFLAIFSVVQFNKIIFALGYGLGFATLVLTLLFGTKETESIAANVPTIFLTYLLSGLILIVLIHLNSSTAKQIKSLILASEANAEEQMKQKEKLQLRVQSILQGVTDTNERIQNNLIAQNEMKAGLNEVSAGSLQQSEQITNISTNASFSREVMNKLQELMNDLSVEAKQTKQVTSSGEEKVSLFNRNVQEIHSFISDLNHTFYQLSLKIEETNSFSDTIKQISEQTNLLALNASIEAARAGEAGKGFSVVAEEIRKLAETTNRTAESITKNLIQVTKDNGSTLKKMEISEKKVTGMLDSSAHIVQYFEQLTSAFQKIMDNLEETEKISHNVVLTGTEVEQSTAELAAILEEASASLEEMNAAVENLTDDNKKIADAMAKTTQSANEILQDQ</sequence>
<dbReference type="Gene3D" id="1.10.287.950">
    <property type="entry name" value="Methyl-accepting chemotaxis protein"/>
    <property type="match status" value="1"/>
</dbReference>
<protein>
    <submittedName>
        <fullName evidence="7">Methyl-accepting chemotaxis sensory transducer</fullName>
    </submittedName>
</protein>
<dbReference type="GO" id="GO:0004888">
    <property type="term" value="F:transmembrane signaling receptor activity"/>
    <property type="evidence" value="ECO:0007669"/>
    <property type="project" value="InterPro"/>
</dbReference>